<dbReference type="InterPro" id="IPR008480">
    <property type="entry name" value="DUF761_pln"/>
</dbReference>
<organism evidence="4 5">
    <name type="scientific">Heracleum sosnowskyi</name>
    <dbReference type="NCBI Taxonomy" id="360622"/>
    <lineage>
        <taxon>Eukaryota</taxon>
        <taxon>Viridiplantae</taxon>
        <taxon>Streptophyta</taxon>
        <taxon>Embryophyta</taxon>
        <taxon>Tracheophyta</taxon>
        <taxon>Spermatophyta</taxon>
        <taxon>Magnoliopsida</taxon>
        <taxon>eudicotyledons</taxon>
        <taxon>Gunneridae</taxon>
        <taxon>Pentapetalae</taxon>
        <taxon>asterids</taxon>
        <taxon>campanulids</taxon>
        <taxon>Apiales</taxon>
        <taxon>Apiaceae</taxon>
        <taxon>Apioideae</taxon>
        <taxon>apioid superclade</taxon>
        <taxon>Tordylieae</taxon>
        <taxon>Tordyliinae</taxon>
        <taxon>Heracleum</taxon>
    </lineage>
</organism>
<evidence type="ECO:0000259" key="3">
    <source>
        <dbReference type="Pfam" id="PF14364"/>
    </source>
</evidence>
<reference evidence="4" key="1">
    <citation type="submission" date="2023-02" db="EMBL/GenBank/DDBJ databases">
        <title>Genome of toxic invasive species Heracleum sosnowskyi carries increased number of genes despite the absence of recent whole-genome duplications.</title>
        <authorList>
            <person name="Schelkunov M."/>
            <person name="Shtratnikova V."/>
            <person name="Makarenko M."/>
            <person name="Klepikova A."/>
            <person name="Omelchenko D."/>
            <person name="Novikova G."/>
            <person name="Obukhova E."/>
            <person name="Bogdanov V."/>
            <person name="Penin A."/>
            <person name="Logacheva M."/>
        </authorList>
    </citation>
    <scope>NUCLEOTIDE SEQUENCE</scope>
    <source>
        <strain evidence="4">Hsosn_3</strain>
        <tissue evidence="4">Leaf</tissue>
    </source>
</reference>
<protein>
    <submittedName>
        <fullName evidence="4">Alkaline phytoceramidase (APHC)</fullName>
    </submittedName>
</protein>
<dbReference type="Proteomes" id="UP001237642">
    <property type="component" value="Unassembled WGS sequence"/>
</dbReference>
<evidence type="ECO:0000256" key="1">
    <source>
        <dbReference type="SAM" id="MobiDB-lite"/>
    </source>
</evidence>
<name>A0AAD8HKF5_9APIA</name>
<evidence type="ECO:0000313" key="4">
    <source>
        <dbReference type="EMBL" id="KAK1367888.1"/>
    </source>
</evidence>
<dbReference type="AlphaFoldDB" id="A0AAD8HKF5"/>
<keyword evidence="2" id="KW-0472">Membrane</keyword>
<reference evidence="4" key="2">
    <citation type="submission" date="2023-05" db="EMBL/GenBank/DDBJ databases">
        <authorList>
            <person name="Schelkunov M.I."/>
        </authorList>
    </citation>
    <scope>NUCLEOTIDE SEQUENCE</scope>
    <source>
        <strain evidence="4">Hsosn_3</strain>
        <tissue evidence="4">Leaf</tissue>
    </source>
</reference>
<dbReference type="Pfam" id="PF14364">
    <property type="entry name" value="DUF4408"/>
    <property type="match status" value="1"/>
</dbReference>
<evidence type="ECO:0000313" key="5">
    <source>
        <dbReference type="Proteomes" id="UP001237642"/>
    </source>
</evidence>
<gene>
    <name evidence="4" type="ORF">POM88_033980</name>
</gene>
<feature type="region of interest" description="Disordered" evidence="1">
    <location>
        <begin position="145"/>
        <end position="169"/>
    </location>
</feature>
<accession>A0AAD8HKF5</accession>
<keyword evidence="5" id="KW-1185">Reference proteome</keyword>
<feature type="transmembrane region" description="Helical" evidence="2">
    <location>
        <begin position="20"/>
        <end position="38"/>
    </location>
</feature>
<dbReference type="EMBL" id="JAUIZM010000008">
    <property type="protein sequence ID" value="KAK1367888.1"/>
    <property type="molecule type" value="Genomic_DNA"/>
</dbReference>
<comment type="caution">
    <text evidence="4">The sequence shown here is derived from an EMBL/GenBank/DDBJ whole genome shotgun (WGS) entry which is preliminary data.</text>
</comment>
<sequence>MFEESVSNSSSIWASMNSWFTPTVLFVLLNLMIGTILFSSNLSTTPQQQNQETKQEKQQDHQEESTNIQPQQNDQSTPTLQKSPSVLQRLKSINFKSFTEGLDSDTTEQHLNQELQSAIETQTHYLFDDHQTLIAQAQFVFQEAHHESGPLTQPHESEAQIQQPHESEATELQDVVPQSLDEVYSHFAELTDSHFSRTTSDTKPASGEIPAKLSTKMKKSASMKSPFAHFEEDDIVEARRPVTVRERGAKVTDVDEEVDAKADDFINKFKQQLKLQRVDSIMRYKEVINRGAK</sequence>
<keyword evidence="2" id="KW-1133">Transmembrane helix</keyword>
<dbReference type="Pfam" id="PF05553">
    <property type="entry name" value="DUF761"/>
    <property type="match status" value="1"/>
</dbReference>
<evidence type="ECO:0000256" key="2">
    <source>
        <dbReference type="SAM" id="Phobius"/>
    </source>
</evidence>
<feature type="compositionally biased region" description="Polar residues" evidence="1">
    <location>
        <begin position="65"/>
        <end position="82"/>
    </location>
</feature>
<dbReference type="InterPro" id="IPR025520">
    <property type="entry name" value="DUF4408"/>
</dbReference>
<proteinExistence type="predicted"/>
<feature type="region of interest" description="Disordered" evidence="1">
    <location>
        <begin position="47"/>
        <end position="82"/>
    </location>
</feature>
<dbReference type="PANTHER" id="PTHR33098">
    <property type="entry name" value="COTTON FIBER (DUF761)"/>
    <property type="match status" value="1"/>
</dbReference>
<dbReference type="PANTHER" id="PTHR33098:SF53">
    <property type="entry name" value="OS05G0540900 PROTEIN"/>
    <property type="match status" value="1"/>
</dbReference>
<feature type="domain" description="DUF4408" evidence="3">
    <location>
        <begin position="11"/>
        <end position="40"/>
    </location>
</feature>
<keyword evidence="2" id="KW-0812">Transmembrane</keyword>
<feature type="compositionally biased region" description="Basic and acidic residues" evidence="1">
    <location>
        <begin position="53"/>
        <end position="64"/>
    </location>
</feature>